<dbReference type="OrthoDB" id="7979763at2"/>
<reference evidence="2 3" key="1">
    <citation type="submission" date="2017-03" db="EMBL/GenBank/DDBJ databases">
        <title>Whole genome sequences of fourteen strains of Bradyrhizobium canariense and one strain of Bradyrhizobium japonicum isolated from Lupinus (Papilionoideae: Genisteae) species in Algeria.</title>
        <authorList>
            <person name="Crovadore J."/>
            <person name="Chekireb D."/>
            <person name="Brachmann A."/>
            <person name="Chablais R."/>
            <person name="Cochard B."/>
            <person name="Lefort F."/>
        </authorList>
    </citation>
    <scope>NUCLEOTIDE SEQUENCE [LARGE SCALE GENOMIC DNA]</scope>
    <source>
        <strain evidence="2 3">UBMA195</strain>
    </source>
</reference>
<comment type="caution">
    <text evidence="2">The sequence shown here is derived from an EMBL/GenBank/DDBJ whole genome shotgun (WGS) entry which is preliminary data.</text>
</comment>
<dbReference type="EMBL" id="NAFI01000187">
    <property type="protein sequence ID" value="OSJ03262.1"/>
    <property type="molecule type" value="Genomic_DNA"/>
</dbReference>
<evidence type="ECO:0000256" key="1">
    <source>
        <dbReference type="SAM" id="MobiDB-lite"/>
    </source>
</evidence>
<dbReference type="AlphaFoldDB" id="A0A1X3F0Q0"/>
<dbReference type="RefSeq" id="WP_085361782.1">
    <property type="nucleotide sequence ID" value="NZ_NAFC01000177.1"/>
</dbReference>
<evidence type="ECO:0000313" key="2">
    <source>
        <dbReference type="EMBL" id="OSJ03262.1"/>
    </source>
</evidence>
<accession>A0A1X3F0Q0</accession>
<dbReference type="Proteomes" id="UP000193553">
    <property type="component" value="Unassembled WGS sequence"/>
</dbReference>
<name>A0A1X3F0Q0_9BRAD</name>
<protein>
    <submittedName>
        <fullName evidence="2">Uncharacterized protein</fullName>
    </submittedName>
</protein>
<evidence type="ECO:0000313" key="3">
    <source>
        <dbReference type="Proteomes" id="UP000193553"/>
    </source>
</evidence>
<feature type="region of interest" description="Disordered" evidence="1">
    <location>
        <begin position="270"/>
        <end position="291"/>
    </location>
</feature>
<gene>
    <name evidence="2" type="ORF">BSZ18_32545</name>
</gene>
<sequence length="291" mass="31122">MEVESLSQSISEAALTRSARTLVANAVASAFNEDPVIGPDLSRAISVVGSVVKRHGLLLQSTTANALAASGRFDVLVDVAIPIVDAASELLLARNAAEDLARINIRADASAERIVTVDLVVVDQEVGWAGVYDFKRGNGPVDGRTRRPTEHDLRAAGMVLSSYLAKRGYRNILRVTAGVIDYYGNTGFTKDFKIGREELDSHFEVPVRETLDTVTSCLRKALLAELPHLFSTVIEGITRENAKKDETTCGIGLMPDLDPLRAEAPVVHFANARPTGPGPRKPAVTAKVGAA</sequence>
<organism evidence="2 3">
    <name type="scientific">Bradyrhizobium canariense</name>
    <dbReference type="NCBI Taxonomy" id="255045"/>
    <lineage>
        <taxon>Bacteria</taxon>
        <taxon>Pseudomonadati</taxon>
        <taxon>Pseudomonadota</taxon>
        <taxon>Alphaproteobacteria</taxon>
        <taxon>Hyphomicrobiales</taxon>
        <taxon>Nitrobacteraceae</taxon>
        <taxon>Bradyrhizobium</taxon>
    </lineage>
</organism>
<proteinExistence type="predicted"/>